<protein>
    <recommendedName>
        <fullName evidence="4">DUF2746 domain-containing protein</fullName>
    </recommendedName>
</protein>
<evidence type="ECO:0008006" key="4">
    <source>
        <dbReference type="Google" id="ProtNLM"/>
    </source>
</evidence>
<evidence type="ECO:0000313" key="2">
    <source>
        <dbReference type="EMBL" id="MFC6153647.1"/>
    </source>
</evidence>
<evidence type="ECO:0000313" key="3">
    <source>
        <dbReference type="Proteomes" id="UP001596098"/>
    </source>
</evidence>
<keyword evidence="3" id="KW-1185">Reference proteome</keyword>
<comment type="caution">
    <text evidence="2">The sequence shown here is derived from an EMBL/GenBank/DDBJ whole genome shotgun (WGS) entry which is preliminary data.</text>
</comment>
<keyword evidence="1" id="KW-0472">Membrane</keyword>
<keyword evidence="1" id="KW-0812">Transmembrane</keyword>
<accession>A0ABW1QXS7</accession>
<feature type="transmembrane region" description="Helical" evidence="1">
    <location>
        <begin position="20"/>
        <end position="41"/>
    </location>
</feature>
<dbReference type="Proteomes" id="UP001596098">
    <property type="component" value="Unassembled WGS sequence"/>
</dbReference>
<organism evidence="2 3">
    <name type="scientific">Nocardioides yefusunii</name>
    <dbReference type="NCBI Taxonomy" id="2500546"/>
    <lineage>
        <taxon>Bacteria</taxon>
        <taxon>Bacillati</taxon>
        <taxon>Actinomycetota</taxon>
        <taxon>Actinomycetes</taxon>
        <taxon>Propionibacteriales</taxon>
        <taxon>Nocardioidaceae</taxon>
        <taxon>Nocardioides</taxon>
    </lineage>
</organism>
<dbReference type="EMBL" id="JBHSQI010000004">
    <property type="protein sequence ID" value="MFC6153647.1"/>
    <property type="molecule type" value="Genomic_DNA"/>
</dbReference>
<proteinExistence type="predicted"/>
<gene>
    <name evidence="2" type="ORF">ACFPWU_08230</name>
</gene>
<evidence type="ECO:0000256" key="1">
    <source>
        <dbReference type="SAM" id="Phobius"/>
    </source>
</evidence>
<keyword evidence="1" id="KW-1133">Transmembrane helix</keyword>
<sequence>MTDTATPLPVDPADVVTWPQAATAIVLILAVLVIPAVLTYLTNRRVKALDTTLTTNNGGGSVKDQRDSIAADAAATRELVEARLVPAVDDLAARVDVLEAAKPRGIFGRAR</sequence>
<reference evidence="3" key="1">
    <citation type="journal article" date="2019" name="Int. J. Syst. Evol. Microbiol.">
        <title>The Global Catalogue of Microorganisms (GCM) 10K type strain sequencing project: providing services to taxonomists for standard genome sequencing and annotation.</title>
        <authorList>
            <consortium name="The Broad Institute Genomics Platform"/>
            <consortium name="The Broad Institute Genome Sequencing Center for Infectious Disease"/>
            <person name="Wu L."/>
            <person name="Ma J."/>
        </authorList>
    </citation>
    <scope>NUCLEOTIDE SEQUENCE [LARGE SCALE GENOMIC DNA]</scope>
    <source>
        <strain evidence="3">DFY28</strain>
    </source>
</reference>
<dbReference type="RefSeq" id="WP_128220056.1">
    <property type="nucleotide sequence ID" value="NZ_CP034929.1"/>
</dbReference>
<name>A0ABW1QXS7_9ACTN</name>